<accession>A0A8H4RP86</accession>
<dbReference type="Gene3D" id="3.60.21.10">
    <property type="match status" value="1"/>
</dbReference>
<dbReference type="OrthoDB" id="45007at2759"/>
<dbReference type="Gene3D" id="2.60.40.380">
    <property type="entry name" value="Purple acid phosphatase-like, N-terminal"/>
    <property type="match status" value="1"/>
</dbReference>
<name>A0A8H4RP86_9HELO</name>
<evidence type="ECO:0000313" key="4">
    <source>
        <dbReference type="EMBL" id="KAF4633574.1"/>
    </source>
</evidence>
<dbReference type="AlphaFoldDB" id="A0A8H4RP86"/>
<dbReference type="Pfam" id="PF16656">
    <property type="entry name" value="Pur_ac_phosph_N"/>
    <property type="match status" value="1"/>
</dbReference>
<dbReference type="InterPro" id="IPR008963">
    <property type="entry name" value="Purple_acid_Pase-like_N"/>
</dbReference>
<reference evidence="4 5" key="1">
    <citation type="submission" date="2020-03" db="EMBL/GenBank/DDBJ databases">
        <title>Draft Genome Sequence of Cudoniella acicularis.</title>
        <authorList>
            <person name="Buettner E."/>
            <person name="Kellner H."/>
        </authorList>
    </citation>
    <scope>NUCLEOTIDE SEQUENCE [LARGE SCALE GENOMIC DNA]</scope>
    <source>
        <strain evidence="4 5">DSM 108380</strain>
    </source>
</reference>
<protein>
    <recommendedName>
        <fullName evidence="3">Purple acid phosphatase N-terminal domain-containing protein</fullName>
    </recommendedName>
</protein>
<feature type="domain" description="Purple acid phosphatase N-terminal" evidence="3">
    <location>
        <begin position="34"/>
        <end position="121"/>
    </location>
</feature>
<dbReference type="GO" id="GO:0003993">
    <property type="term" value="F:acid phosphatase activity"/>
    <property type="evidence" value="ECO:0007669"/>
    <property type="project" value="InterPro"/>
</dbReference>
<dbReference type="InterPro" id="IPR039331">
    <property type="entry name" value="PAPs-like"/>
</dbReference>
<dbReference type="GO" id="GO:0046872">
    <property type="term" value="F:metal ion binding"/>
    <property type="evidence" value="ECO:0007669"/>
    <property type="project" value="InterPro"/>
</dbReference>
<dbReference type="PANTHER" id="PTHR22953:SF145">
    <property type="entry name" value="PURPLE ACID PHOSPHATASE"/>
    <property type="match status" value="1"/>
</dbReference>
<dbReference type="InterPro" id="IPR003961">
    <property type="entry name" value="FN3_dom"/>
</dbReference>
<keyword evidence="1 2" id="KW-0732">Signal</keyword>
<dbReference type="Proteomes" id="UP000566819">
    <property type="component" value="Unassembled WGS sequence"/>
</dbReference>
<gene>
    <name evidence="4" type="ORF">G7Y89_g4556</name>
</gene>
<dbReference type="CDD" id="cd00063">
    <property type="entry name" value="FN3"/>
    <property type="match status" value="1"/>
</dbReference>
<organism evidence="4 5">
    <name type="scientific">Cudoniella acicularis</name>
    <dbReference type="NCBI Taxonomy" id="354080"/>
    <lineage>
        <taxon>Eukaryota</taxon>
        <taxon>Fungi</taxon>
        <taxon>Dikarya</taxon>
        <taxon>Ascomycota</taxon>
        <taxon>Pezizomycotina</taxon>
        <taxon>Leotiomycetes</taxon>
        <taxon>Helotiales</taxon>
        <taxon>Tricladiaceae</taxon>
        <taxon>Cudoniella</taxon>
    </lineage>
</organism>
<dbReference type="InterPro" id="IPR029052">
    <property type="entry name" value="Metallo-depent_PP-like"/>
</dbReference>
<sequence>MRSFAHLLVIATALTGVLAQYDDGYENVTTATTPVQIRLAYQGPTAMMVSWNTFQQLANPTVSYGLSPDALTQTASSSVSITYATSLTYNNHVDITGLLPYTTYYYLPQYSNATTPYTFTTARLAGDATPYTVGVVVDMGTFGALGLSDVTGSNGGTNPLAVNEQTTIAALTEMIDNYEFMVHAGDIAYADYWLKEEIQDYLPTTTTDQGAVVYESILNAFFDEMVGITSQKAYMVNAGNHEANCDNGGSTDKTTGVVYTESICLAGQTNFTGYINHWRMPSGPSGGLGNFWFSYVHLIRSSLSQLKEMMC</sequence>
<evidence type="ECO:0000313" key="5">
    <source>
        <dbReference type="Proteomes" id="UP000566819"/>
    </source>
</evidence>
<dbReference type="InterPro" id="IPR015914">
    <property type="entry name" value="PAPs_N"/>
</dbReference>
<dbReference type="SUPFAM" id="SSF49363">
    <property type="entry name" value="Purple acid phosphatase, N-terminal domain"/>
    <property type="match status" value="1"/>
</dbReference>
<evidence type="ECO:0000256" key="2">
    <source>
        <dbReference type="SAM" id="SignalP"/>
    </source>
</evidence>
<evidence type="ECO:0000256" key="1">
    <source>
        <dbReference type="ARBA" id="ARBA00022729"/>
    </source>
</evidence>
<evidence type="ECO:0000259" key="3">
    <source>
        <dbReference type="Pfam" id="PF16656"/>
    </source>
</evidence>
<feature type="chain" id="PRO_5034739210" description="Purple acid phosphatase N-terminal domain-containing protein" evidence="2">
    <location>
        <begin position="20"/>
        <end position="311"/>
    </location>
</feature>
<dbReference type="EMBL" id="JAAMPI010000249">
    <property type="protein sequence ID" value="KAF4633574.1"/>
    <property type="molecule type" value="Genomic_DNA"/>
</dbReference>
<comment type="caution">
    <text evidence="4">The sequence shown here is derived from an EMBL/GenBank/DDBJ whole genome shotgun (WGS) entry which is preliminary data.</text>
</comment>
<proteinExistence type="predicted"/>
<keyword evidence="5" id="KW-1185">Reference proteome</keyword>
<dbReference type="SUPFAM" id="SSF56300">
    <property type="entry name" value="Metallo-dependent phosphatases"/>
    <property type="match status" value="1"/>
</dbReference>
<dbReference type="PANTHER" id="PTHR22953">
    <property type="entry name" value="ACID PHOSPHATASE RELATED"/>
    <property type="match status" value="1"/>
</dbReference>
<feature type="signal peptide" evidence="2">
    <location>
        <begin position="1"/>
        <end position="19"/>
    </location>
</feature>